<keyword evidence="2" id="KW-0680">Restriction system</keyword>
<evidence type="ECO:0000313" key="6">
    <source>
        <dbReference type="Proteomes" id="UP001057532"/>
    </source>
</evidence>
<feature type="domain" description="Type I restriction modification DNA specificity" evidence="4">
    <location>
        <begin position="194"/>
        <end position="346"/>
    </location>
</feature>
<dbReference type="Pfam" id="PF01420">
    <property type="entry name" value="Methylase_S"/>
    <property type="match status" value="2"/>
</dbReference>
<comment type="similarity">
    <text evidence="1">Belongs to the type-I restriction system S methylase family.</text>
</comment>
<keyword evidence="5" id="KW-0540">Nuclease</keyword>
<protein>
    <submittedName>
        <fullName evidence="5">Restriction endonuclease subunit S</fullName>
    </submittedName>
</protein>
<dbReference type="EMBL" id="CP097478">
    <property type="protein sequence ID" value="USS92849.1"/>
    <property type="molecule type" value="Genomic_DNA"/>
</dbReference>
<dbReference type="InterPro" id="IPR044946">
    <property type="entry name" value="Restrct_endonuc_typeI_TRD_sf"/>
</dbReference>
<dbReference type="GO" id="GO:0004519">
    <property type="term" value="F:endonuclease activity"/>
    <property type="evidence" value="ECO:0007669"/>
    <property type="project" value="UniProtKB-KW"/>
</dbReference>
<dbReference type="RefSeq" id="WP_252779612.1">
    <property type="nucleotide sequence ID" value="NZ_CP097478.1"/>
</dbReference>
<dbReference type="SUPFAM" id="SSF116734">
    <property type="entry name" value="DNA methylase specificity domain"/>
    <property type="match status" value="1"/>
</dbReference>
<keyword evidence="6" id="KW-1185">Reference proteome</keyword>
<evidence type="ECO:0000256" key="3">
    <source>
        <dbReference type="ARBA" id="ARBA00023125"/>
    </source>
</evidence>
<evidence type="ECO:0000256" key="2">
    <source>
        <dbReference type="ARBA" id="ARBA00022747"/>
    </source>
</evidence>
<name>A0ABY5C471_9LACO</name>
<keyword evidence="3" id="KW-0238">DNA-binding</keyword>
<keyword evidence="5" id="KW-0255">Endonuclease</keyword>
<sequence length="363" mass="42464">MTKFKKFKVSDLFEIKNTLSFNKDSIKPNGNKIYDYVTRTSDNRGILCKTGFVNDNNINSAGTWSLGLLQMNFFYRDNPWYAGQFVRKVIPKINICKNDKLYFETVLNKLSKCMMSGLVRDVDEKFLNSIIVIPVNSNGDIDHEYIDNYIQRIKAQYVARIKAYLKTMGYPNVESTKLTDEDKKVLVDYRNKIFKKYNLSYIFDSLKRGKRLKSDDRIKGKIPFITAGTNLFGLSDYVGNNINVFKKDSLTIDMFGNTFYRGYEFGADDHITVLNSKNKNLNRFNIQFIQTIIGKSIYNKFSYGKNFYPKDVYDINIKLPCNDSGIPDYDYMEKYIKVIQKKDIQKLIQEFNKKYDLYKDVSN</sequence>
<evidence type="ECO:0000256" key="1">
    <source>
        <dbReference type="ARBA" id="ARBA00010923"/>
    </source>
</evidence>
<reference evidence="5" key="1">
    <citation type="submission" date="2022-05" db="EMBL/GenBank/DDBJ databases">
        <authorList>
            <person name="Oliphant S.A."/>
            <person name="Watson-Haigh N.S."/>
            <person name="Sumby K.M."/>
            <person name="Gardner J.M."/>
            <person name="Jiranek V."/>
        </authorList>
    </citation>
    <scope>NUCLEOTIDE SEQUENCE</scope>
    <source>
        <strain evidence="5">Ru20-1</strain>
    </source>
</reference>
<dbReference type="Gene3D" id="3.90.220.20">
    <property type="entry name" value="DNA methylase specificity domains"/>
    <property type="match status" value="1"/>
</dbReference>
<dbReference type="Proteomes" id="UP001057532">
    <property type="component" value="Chromosome"/>
</dbReference>
<organism evidence="5 6">
    <name type="scientific">Fructilactobacillus ixorae</name>
    <dbReference type="NCBI Taxonomy" id="1750535"/>
    <lineage>
        <taxon>Bacteria</taxon>
        <taxon>Bacillati</taxon>
        <taxon>Bacillota</taxon>
        <taxon>Bacilli</taxon>
        <taxon>Lactobacillales</taxon>
        <taxon>Lactobacillaceae</taxon>
        <taxon>Fructilactobacillus</taxon>
    </lineage>
</organism>
<keyword evidence="5" id="KW-0378">Hydrolase</keyword>
<evidence type="ECO:0000259" key="4">
    <source>
        <dbReference type="Pfam" id="PF01420"/>
    </source>
</evidence>
<dbReference type="InterPro" id="IPR000055">
    <property type="entry name" value="Restrct_endonuc_typeI_TRD"/>
</dbReference>
<accession>A0ABY5C471</accession>
<feature type="domain" description="Type I restriction modification DNA specificity" evidence="4">
    <location>
        <begin position="3"/>
        <end position="160"/>
    </location>
</feature>
<proteinExistence type="inferred from homology"/>
<evidence type="ECO:0000313" key="5">
    <source>
        <dbReference type="EMBL" id="USS92849.1"/>
    </source>
</evidence>
<gene>
    <name evidence="5" type="ORF">M8332_04245</name>
</gene>